<comment type="caution">
    <text evidence="1">The sequence shown here is derived from an EMBL/GenBank/DDBJ whole genome shotgun (WGS) entry which is preliminary data.</text>
</comment>
<evidence type="ECO:0000313" key="1">
    <source>
        <dbReference type="EMBL" id="KOX95911.1"/>
    </source>
</evidence>
<evidence type="ECO:0000313" key="2">
    <source>
        <dbReference type="Proteomes" id="UP000037747"/>
    </source>
</evidence>
<protein>
    <submittedName>
        <fullName evidence="1">Uncharacterized protein</fullName>
    </submittedName>
</protein>
<dbReference type="AlphaFoldDB" id="A0A0M9ARC4"/>
<reference evidence="1 2" key="1">
    <citation type="submission" date="2015-08" db="EMBL/GenBank/DDBJ databases">
        <title>Genomes of Isolates from Cabo Rojo, PR.</title>
        <authorList>
            <person name="Sanchez-Nieves R.L."/>
            <person name="Montalvo-Rodriguez R."/>
        </authorList>
    </citation>
    <scope>NUCLEOTIDE SEQUENCE [LARGE SCALE GENOMIC DNA]</scope>
    <source>
        <strain evidence="1 2">5</strain>
    </source>
</reference>
<sequence>MSFSSGVSLAEQQTVEVILTFFSSLMGTSPTDDASVRLLHEILKTNRLTAIGTSSKFSLRRQKQRSHTDLNSQIFSMKG</sequence>
<dbReference type="EMBL" id="LIST01000005">
    <property type="protein sequence ID" value="KOX95911.1"/>
    <property type="molecule type" value="Genomic_DNA"/>
</dbReference>
<proteinExistence type="predicted"/>
<organism evidence="1 2">
    <name type="scientific">Halorubrum tropicale</name>
    <dbReference type="NCBI Taxonomy" id="1765655"/>
    <lineage>
        <taxon>Archaea</taxon>
        <taxon>Methanobacteriati</taxon>
        <taxon>Methanobacteriota</taxon>
        <taxon>Stenosarchaea group</taxon>
        <taxon>Halobacteria</taxon>
        <taxon>Halobacteriales</taxon>
        <taxon>Haloferacaceae</taxon>
        <taxon>Halorubrum</taxon>
    </lineage>
</organism>
<keyword evidence="2" id="KW-1185">Reference proteome</keyword>
<gene>
    <name evidence="1" type="ORF">AMR74_13410</name>
</gene>
<dbReference type="Proteomes" id="UP000037747">
    <property type="component" value="Unassembled WGS sequence"/>
</dbReference>
<name>A0A0M9ARC4_9EURY</name>
<accession>A0A0M9ARC4</accession>